<dbReference type="RefSeq" id="WP_106192467.1">
    <property type="nucleotide sequence ID" value="NZ_PVTO01000008.1"/>
</dbReference>
<feature type="compositionally biased region" description="Basic and acidic residues" evidence="2">
    <location>
        <begin position="144"/>
        <end position="155"/>
    </location>
</feature>
<evidence type="ECO:0000313" key="3">
    <source>
        <dbReference type="EMBL" id="PRY82806.1"/>
    </source>
</evidence>
<keyword evidence="4" id="KW-1185">Reference proteome</keyword>
<evidence type="ECO:0000256" key="1">
    <source>
        <dbReference type="PIRSR" id="PIRSR012565-1"/>
    </source>
</evidence>
<proteinExistence type="predicted"/>
<feature type="disulfide bond" evidence="1">
    <location>
        <begin position="114"/>
        <end position="118"/>
    </location>
</feature>
<protein>
    <submittedName>
        <fullName evidence="3">Uncharacterized protein YutD</fullName>
    </submittedName>
</protein>
<feature type="compositionally biased region" description="Basic residues" evidence="2">
    <location>
        <begin position="156"/>
        <end position="166"/>
    </location>
</feature>
<name>A0A2T0W811_9LACT</name>
<dbReference type="PIRSF" id="PIRSF012565">
    <property type="entry name" value="DUF1027"/>
    <property type="match status" value="1"/>
</dbReference>
<feature type="compositionally biased region" description="Basic residues" evidence="2">
    <location>
        <begin position="182"/>
        <end position="194"/>
    </location>
</feature>
<feature type="region of interest" description="Disordered" evidence="2">
    <location>
        <begin position="135"/>
        <end position="245"/>
    </location>
</feature>
<dbReference type="Proteomes" id="UP000238205">
    <property type="component" value="Unassembled WGS sequence"/>
</dbReference>
<comment type="caution">
    <text evidence="3">The sequence shown here is derived from an EMBL/GenBank/DDBJ whole genome shotgun (WGS) entry which is preliminary data.</text>
</comment>
<sequence>MVNNSKENETNPASEAIEEIETLVENENKIVKKIDSETLELNKDKYAIKTNYRDALDLELLEERYSDLLEKYDFIVGDMSYGKLRLRGFYYDSNKKAPIDMKISHLEDYLLEYCSFGCAYFVLESLETKKKNRSYPNTELDYEDASRKSQKGRSDKSRKKPVKKNYKQTAKPASKSSGKTSVKPKPKSKPKSKPKPADKPAQSNEKKAFTKKNRSDTQSVKNETEKVKEVKNDKGNTRFEIRKKK</sequence>
<dbReference type="InterPro" id="IPR038141">
    <property type="entry name" value="YutD-like_sf"/>
</dbReference>
<dbReference type="Gene3D" id="3.50.4.20">
    <property type="match status" value="1"/>
</dbReference>
<reference evidence="3 4" key="1">
    <citation type="submission" date="2018-03" db="EMBL/GenBank/DDBJ databases">
        <title>Genomic Encyclopedia of Archaeal and Bacterial Type Strains, Phase II (KMG-II): from individual species to whole genera.</title>
        <authorList>
            <person name="Goeker M."/>
        </authorList>
    </citation>
    <scope>NUCLEOTIDE SEQUENCE [LARGE SCALE GENOMIC DNA]</scope>
    <source>
        <strain evidence="3 4">DSM 13175</strain>
    </source>
</reference>
<evidence type="ECO:0000313" key="4">
    <source>
        <dbReference type="Proteomes" id="UP000238205"/>
    </source>
</evidence>
<evidence type="ECO:0000256" key="2">
    <source>
        <dbReference type="SAM" id="MobiDB-lite"/>
    </source>
</evidence>
<dbReference type="Pfam" id="PF06265">
    <property type="entry name" value="YutD-like"/>
    <property type="match status" value="1"/>
</dbReference>
<dbReference type="AlphaFoldDB" id="A0A2T0W811"/>
<gene>
    <name evidence="3" type="ORF">CLV38_10814</name>
</gene>
<accession>A0A2T0W811</accession>
<keyword evidence="1" id="KW-1015">Disulfide bond</keyword>
<dbReference type="InterPro" id="IPR009370">
    <property type="entry name" value="YutD-like"/>
</dbReference>
<feature type="compositionally biased region" description="Basic and acidic residues" evidence="2">
    <location>
        <begin position="222"/>
        <end position="245"/>
    </location>
</feature>
<organism evidence="3 4">
    <name type="scientific">Alkalibacterium olivapovliticus</name>
    <dbReference type="NCBI Taxonomy" id="99907"/>
    <lineage>
        <taxon>Bacteria</taxon>
        <taxon>Bacillati</taxon>
        <taxon>Bacillota</taxon>
        <taxon>Bacilli</taxon>
        <taxon>Lactobacillales</taxon>
        <taxon>Carnobacteriaceae</taxon>
        <taxon>Alkalibacterium</taxon>
    </lineage>
</organism>
<dbReference type="EMBL" id="PVTO01000008">
    <property type="protein sequence ID" value="PRY82806.1"/>
    <property type="molecule type" value="Genomic_DNA"/>
</dbReference>